<name>A0AAV5AP31_9AGAM</name>
<dbReference type="CDD" id="cd13959">
    <property type="entry name" value="PT_UbiA_COQ2"/>
    <property type="match status" value="1"/>
</dbReference>
<evidence type="ECO:0000256" key="5">
    <source>
        <dbReference type="ARBA" id="ARBA00022692"/>
    </source>
</evidence>
<reference evidence="9" key="1">
    <citation type="submission" date="2021-10" db="EMBL/GenBank/DDBJ databases">
        <title>De novo Genome Assembly of Clathrus columnatus (Basidiomycota, Fungi) Using Illumina and Nanopore Sequence Data.</title>
        <authorList>
            <person name="Ogiso-Tanaka E."/>
            <person name="Itagaki H."/>
            <person name="Hosoya T."/>
            <person name="Hosaka K."/>
        </authorList>
    </citation>
    <scope>NUCLEOTIDE SEQUENCE</scope>
    <source>
        <strain evidence="9">MO-923</strain>
    </source>
</reference>
<evidence type="ECO:0000256" key="1">
    <source>
        <dbReference type="ARBA" id="ARBA00001946"/>
    </source>
</evidence>
<evidence type="ECO:0000256" key="2">
    <source>
        <dbReference type="ARBA" id="ARBA00004141"/>
    </source>
</evidence>
<keyword evidence="10" id="KW-1185">Reference proteome</keyword>
<dbReference type="InterPro" id="IPR039653">
    <property type="entry name" value="Prenyltransferase"/>
</dbReference>
<feature type="transmembrane region" description="Helical" evidence="8">
    <location>
        <begin position="177"/>
        <end position="196"/>
    </location>
</feature>
<dbReference type="GO" id="GO:0005743">
    <property type="term" value="C:mitochondrial inner membrane"/>
    <property type="evidence" value="ECO:0007669"/>
    <property type="project" value="TreeGrafter"/>
</dbReference>
<keyword evidence="7 8" id="KW-0472">Membrane</keyword>
<evidence type="ECO:0000256" key="6">
    <source>
        <dbReference type="ARBA" id="ARBA00022989"/>
    </source>
</evidence>
<dbReference type="InterPro" id="IPR000537">
    <property type="entry name" value="UbiA_prenyltransferase"/>
</dbReference>
<protein>
    <submittedName>
        <fullName evidence="9">Uncharacterized protein</fullName>
    </submittedName>
</protein>
<gene>
    <name evidence="9" type="ORF">Clacol_009081</name>
</gene>
<dbReference type="AlphaFoldDB" id="A0AAV5AP31"/>
<dbReference type="Pfam" id="PF01040">
    <property type="entry name" value="UbiA"/>
    <property type="match status" value="1"/>
</dbReference>
<proteinExistence type="inferred from homology"/>
<keyword evidence="5 8" id="KW-0812">Transmembrane</keyword>
<dbReference type="Proteomes" id="UP001050691">
    <property type="component" value="Unassembled WGS sequence"/>
</dbReference>
<dbReference type="GO" id="GO:0008412">
    <property type="term" value="F:4-hydroxybenzoate polyprenyltransferase activity"/>
    <property type="evidence" value="ECO:0007669"/>
    <property type="project" value="TreeGrafter"/>
</dbReference>
<keyword evidence="6 8" id="KW-1133">Transmembrane helix</keyword>
<evidence type="ECO:0000313" key="10">
    <source>
        <dbReference type="Proteomes" id="UP001050691"/>
    </source>
</evidence>
<dbReference type="InterPro" id="IPR044878">
    <property type="entry name" value="UbiA_sf"/>
</dbReference>
<dbReference type="EMBL" id="BPWL01000010">
    <property type="protein sequence ID" value="GJJ14813.1"/>
    <property type="molecule type" value="Genomic_DNA"/>
</dbReference>
<comment type="caution">
    <text evidence="9">The sequence shown here is derived from an EMBL/GenBank/DDBJ whole genome shotgun (WGS) entry which is preliminary data.</text>
</comment>
<dbReference type="GO" id="GO:0006744">
    <property type="term" value="P:ubiquinone biosynthetic process"/>
    <property type="evidence" value="ECO:0007669"/>
    <property type="project" value="TreeGrafter"/>
</dbReference>
<evidence type="ECO:0000313" key="9">
    <source>
        <dbReference type="EMBL" id="GJJ14813.1"/>
    </source>
</evidence>
<dbReference type="PANTHER" id="PTHR11048">
    <property type="entry name" value="PRENYLTRANSFERASES"/>
    <property type="match status" value="1"/>
</dbReference>
<comment type="similarity">
    <text evidence="3">Belongs to the UbiA prenyltransferase family.</text>
</comment>
<sequence length="235" mass="26782">MFWPCAWGTLLSTYQKQIEPSTLVRQLSIYFLGSVIVHSAGCTWNDIVDKDFDAKFERTKRRPLPSGAMSISTAVLFFISQYINGFNESALGLGMNWGIMVAWVNNVDKVDSVLLGIFWTMYYDTILLVQDRKYSFKPDVNPNAFLLNRITRFLLWVFCAGFILSLTLAGIWSSSQLVYYILTVGGTAAYLLWQFLTLKLEDPQSCFTCFDLNSKHLGLVVLSGMFVEYVIKTLY</sequence>
<feature type="transmembrane region" description="Helical" evidence="8">
    <location>
        <begin position="112"/>
        <end position="129"/>
    </location>
</feature>
<dbReference type="PANTHER" id="PTHR11048:SF28">
    <property type="entry name" value="4-HYDROXYBENZOATE POLYPRENYLTRANSFERASE, MITOCHONDRIAL"/>
    <property type="match status" value="1"/>
</dbReference>
<evidence type="ECO:0000256" key="4">
    <source>
        <dbReference type="ARBA" id="ARBA00022679"/>
    </source>
</evidence>
<evidence type="ECO:0000256" key="7">
    <source>
        <dbReference type="ARBA" id="ARBA00023136"/>
    </source>
</evidence>
<feature type="transmembrane region" description="Helical" evidence="8">
    <location>
        <begin position="64"/>
        <end position="83"/>
    </location>
</feature>
<accession>A0AAV5AP31</accession>
<evidence type="ECO:0000256" key="3">
    <source>
        <dbReference type="ARBA" id="ARBA00005985"/>
    </source>
</evidence>
<keyword evidence="4" id="KW-0808">Transferase</keyword>
<comment type="subcellular location">
    <subcellularLocation>
        <location evidence="2">Membrane</location>
        <topology evidence="2">Multi-pass membrane protein</topology>
    </subcellularLocation>
</comment>
<comment type="cofactor">
    <cofactor evidence="1">
        <name>Mg(2+)</name>
        <dbReference type="ChEBI" id="CHEBI:18420"/>
    </cofactor>
</comment>
<organism evidence="9 10">
    <name type="scientific">Clathrus columnatus</name>
    <dbReference type="NCBI Taxonomy" id="1419009"/>
    <lineage>
        <taxon>Eukaryota</taxon>
        <taxon>Fungi</taxon>
        <taxon>Dikarya</taxon>
        <taxon>Basidiomycota</taxon>
        <taxon>Agaricomycotina</taxon>
        <taxon>Agaricomycetes</taxon>
        <taxon>Phallomycetidae</taxon>
        <taxon>Phallales</taxon>
        <taxon>Clathraceae</taxon>
        <taxon>Clathrus</taxon>
    </lineage>
</organism>
<dbReference type="Gene3D" id="1.10.357.140">
    <property type="entry name" value="UbiA prenyltransferase"/>
    <property type="match status" value="1"/>
</dbReference>
<feature type="transmembrane region" description="Helical" evidence="8">
    <location>
        <begin position="150"/>
        <end position="171"/>
    </location>
</feature>
<evidence type="ECO:0000256" key="8">
    <source>
        <dbReference type="SAM" id="Phobius"/>
    </source>
</evidence>